<dbReference type="Proteomes" id="UP001597383">
    <property type="component" value="Unassembled WGS sequence"/>
</dbReference>
<organism evidence="1 2">
    <name type="scientific">Ornithinibacillus salinisoli</name>
    <dbReference type="NCBI Taxonomy" id="1848459"/>
    <lineage>
        <taxon>Bacteria</taxon>
        <taxon>Bacillati</taxon>
        <taxon>Bacillota</taxon>
        <taxon>Bacilli</taxon>
        <taxon>Bacillales</taxon>
        <taxon>Bacillaceae</taxon>
        <taxon>Ornithinibacillus</taxon>
    </lineage>
</organism>
<keyword evidence="2" id="KW-1185">Reference proteome</keyword>
<dbReference type="EMBL" id="JBHUHQ010000019">
    <property type="protein sequence ID" value="MFD2045437.1"/>
    <property type="molecule type" value="Genomic_DNA"/>
</dbReference>
<reference evidence="2" key="1">
    <citation type="journal article" date="2019" name="Int. J. Syst. Evol. Microbiol.">
        <title>The Global Catalogue of Microorganisms (GCM) 10K type strain sequencing project: providing services to taxonomists for standard genome sequencing and annotation.</title>
        <authorList>
            <consortium name="The Broad Institute Genomics Platform"/>
            <consortium name="The Broad Institute Genome Sequencing Center for Infectious Disease"/>
            <person name="Wu L."/>
            <person name="Ma J."/>
        </authorList>
    </citation>
    <scope>NUCLEOTIDE SEQUENCE [LARGE SCALE GENOMIC DNA]</scope>
    <source>
        <strain evidence="2">R28</strain>
    </source>
</reference>
<sequence length="260" mass="30804">MKHIYAFENNLEYEKYKHIAADLMERLTEYQKVLERNYSLTSMPKAIVWTTEELATSVFSTVAIPAYTSKDIIYITPDLDAWRKLFMEQLDGLDIPQVQHFFENYSENMLFTILAHELTHHSDLFLDEFADEREDSIWFEEGMCDYLARKTCLNKSEFLEIALIESELVEAFQDKYGDRTLDEFGIGSYQGCLSRIMFDYWRSFLTVKFLVEEVASNNIMKIFEQYHNWDKEGRKVPLTTYFGIDSLNMKPIIDNIRITR</sequence>
<proteinExistence type="predicted"/>
<dbReference type="RefSeq" id="WP_377558076.1">
    <property type="nucleotide sequence ID" value="NZ_JBHUHQ010000019.1"/>
</dbReference>
<name>A0ABW4W0V5_9BACI</name>
<comment type="caution">
    <text evidence="1">The sequence shown here is derived from an EMBL/GenBank/DDBJ whole genome shotgun (WGS) entry which is preliminary data.</text>
</comment>
<protein>
    <recommendedName>
        <fullName evidence="3">Elongation factor Tu</fullName>
    </recommendedName>
</protein>
<accession>A0ABW4W0V5</accession>
<evidence type="ECO:0000313" key="2">
    <source>
        <dbReference type="Proteomes" id="UP001597383"/>
    </source>
</evidence>
<evidence type="ECO:0008006" key="3">
    <source>
        <dbReference type="Google" id="ProtNLM"/>
    </source>
</evidence>
<gene>
    <name evidence="1" type="ORF">ACFSJF_14250</name>
</gene>
<evidence type="ECO:0000313" key="1">
    <source>
        <dbReference type="EMBL" id="MFD2045437.1"/>
    </source>
</evidence>